<dbReference type="Gene3D" id="3.40.50.300">
    <property type="entry name" value="P-loop containing nucleotide triphosphate hydrolases"/>
    <property type="match status" value="1"/>
</dbReference>
<dbReference type="AlphaFoldDB" id="Q7VDU3"/>
<evidence type="ECO:0000313" key="2">
    <source>
        <dbReference type="Proteomes" id="UP000001420"/>
    </source>
</evidence>
<dbReference type="GO" id="GO:0009236">
    <property type="term" value="P:cobalamin biosynthetic process"/>
    <property type="evidence" value="ECO:0007669"/>
    <property type="project" value="InterPro"/>
</dbReference>
<dbReference type="GO" id="GO:0008817">
    <property type="term" value="F:corrinoid adenosyltransferase activity"/>
    <property type="evidence" value="ECO:0007669"/>
    <property type="project" value="InterPro"/>
</dbReference>
<dbReference type="EnsemblBacteria" id="AAP99321">
    <property type="protein sequence ID" value="AAP99321"/>
    <property type="gene ID" value="Pro_0275"/>
</dbReference>
<dbReference type="PANTHER" id="PTHR46638">
    <property type="entry name" value="CORRINOID ADENOSYLTRANSFERASE"/>
    <property type="match status" value="1"/>
</dbReference>
<dbReference type="RefSeq" id="WP_011124430.1">
    <property type="nucleotide sequence ID" value="NC_005042.1"/>
</dbReference>
<gene>
    <name evidence="1" type="primary">ctuR</name>
    <name evidence="1" type="ordered locus">Pro_0275</name>
</gene>
<dbReference type="KEGG" id="pma:Pro_0275"/>
<keyword evidence="2" id="KW-1185">Reference proteome</keyword>
<accession>Q7VDU3</accession>
<dbReference type="STRING" id="167539.Pro_0275"/>
<organism evidence="1 2">
    <name type="scientific">Prochlorococcus marinus (strain SARG / CCMP1375 / SS120)</name>
    <dbReference type="NCBI Taxonomy" id="167539"/>
    <lineage>
        <taxon>Bacteria</taxon>
        <taxon>Bacillati</taxon>
        <taxon>Cyanobacteriota</taxon>
        <taxon>Cyanophyceae</taxon>
        <taxon>Synechococcales</taxon>
        <taxon>Prochlorococcaceae</taxon>
        <taxon>Prochlorococcus</taxon>
    </lineage>
</organism>
<dbReference type="Proteomes" id="UP000001420">
    <property type="component" value="Chromosome"/>
</dbReference>
<dbReference type="OrthoDB" id="422172at2"/>
<dbReference type="SUPFAM" id="SSF52540">
    <property type="entry name" value="P-loop containing nucleoside triphosphate hydrolases"/>
    <property type="match status" value="1"/>
</dbReference>
<proteinExistence type="predicted"/>
<dbReference type="HOGENOM" id="CLU_088595_1_0_3"/>
<evidence type="ECO:0000313" key="1">
    <source>
        <dbReference type="EMBL" id="AAP99321.1"/>
    </source>
</evidence>
<dbReference type="InterPro" id="IPR027417">
    <property type="entry name" value="P-loop_NTPase"/>
</dbReference>
<protein>
    <submittedName>
        <fullName evidence="1">ATP:corrinoid adenosyltransferase</fullName>
    </submittedName>
</protein>
<name>Q7VDU3_PROMA</name>
<dbReference type="Pfam" id="PF02572">
    <property type="entry name" value="CobA_CobO_BtuR"/>
    <property type="match status" value="1"/>
</dbReference>
<dbReference type="PATRIC" id="fig|167539.5.peg.283"/>
<reference evidence="1 2" key="1">
    <citation type="journal article" date="2003" name="Proc. Natl. Acad. Sci. U.S.A.">
        <title>Genome sequence of the cyanobacterium Prochlorococcus marinus SS120, a nearly minimal oxyphototrophic genome.</title>
        <authorList>
            <person name="Dufresne A."/>
            <person name="Salanoubat M."/>
            <person name="Partensky F."/>
            <person name="Artiguenave F."/>
            <person name="Axmann I.M."/>
            <person name="Barbe V."/>
            <person name="Duprat S."/>
            <person name="Galperin M.Y."/>
            <person name="Koonin E.V."/>
            <person name="Le Gall F."/>
            <person name="Makarova K.S."/>
            <person name="Ostrowski M."/>
            <person name="Oztas S."/>
            <person name="Robert C."/>
            <person name="Rogozin I.B."/>
            <person name="Scanlan D.J."/>
            <person name="Tandeau de Marsac N."/>
            <person name="Weissenbach J."/>
            <person name="Wincker P."/>
            <person name="Wolf Y.I."/>
            <person name="Hess W.R."/>
        </authorList>
    </citation>
    <scope>NUCLEOTIDE SEQUENCE [LARGE SCALE GENOMIC DNA]</scope>
    <source>
        <strain evidence="2">SARG / CCMP1375 / SS120</strain>
    </source>
</reference>
<dbReference type="EMBL" id="AE017126">
    <property type="protein sequence ID" value="AAP99321.1"/>
    <property type="molecule type" value="Genomic_DNA"/>
</dbReference>
<sequence length="200" mass="21793">MSASPSSTNDYSTREQYGIGPISSISSKPRLQIISSQGQLQVYASPYRGSFSAVLSEALRSAGLGSKVVIAQFLKGGVAQGPINSTSLCGNLEWIRPNIYGCIQKNPNSQADLSEESTKTKTAIEEIWKICKEHLINNSLDKLVLDEIGLAIEYGFLTETDLIHSLENRHDSIDVILTGPSIPTRVFSMADQVTQLRCSK</sequence>
<dbReference type="InterPro" id="IPR003724">
    <property type="entry name" value="CblAdoTrfase_CobA"/>
</dbReference>
<dbReference type="PIRSF" id="PIRSF015617">
    <property type="entry name" value="Adensltrnsf_CobA"/>
    <property type="match status" value="1"/>
</dbReference>
<dbReference type="GO" id="GO:0005524">
    <property type="term" value="F:ATP binding"/>
    <property type="evidence" value="ECO:0007669"/>
    <property type="project" value="InterPro"/>
</dbReference>
<dbReference type="eggNOG" id="COG2109">
    <property type="taxonomic scope" value="Bacteria"/>
</dbReference>
<dbReference type="PANTHER" id="PTHR46638:SF1">
    <property type="entry name" value="CORRINOID ADENOSYLTRANSFERASE"/>
    <property type="match status" value="1"/>
</dbReference>